<evidence type="ECO:0000259" key="4">
    <source>
        <dbReference type="Pfam" id="PF00899"/>
    </source>
</evidence>
<reference evidence="5" key="1">
    <citation type="submission" date="2018-06" db="EMBL/GenBank/DDBJ databases">
        <authorList>
            <person name="Zhirakovskaya E."/>
        </authorList>
    </citation>
    <scope>NUCLEOTIDE SEQUENCE</scope>
</reference>
<dbReference type="NCBIfam" id="NF004281">
    <property type="entry name" value="PRK05690.1"/>
    <property type="match status" value="1"/>
</dbReference>
<dbReference type="InterPro" id="IPR035985">
    <property type="entry name" value="Ubiquitin-activating_enz"/>
</dbReference>
<keyword evidence="3" id="KW-0067">ATP-binding</keyword>
<proteinExistence type="predicted"/>
<dbReference type="GO" id="GO:0005829">
    <property type="term" value="C:cytosol"/>
    <property type="evidence" value="ECO:0007669"/>
    <property type="project" value="TreeGrafter"/>
</dbReference>
<dbReference type="SUPFAM" id="SSF69572">
    <property type="entry name" value="Activating enzymes of the ubiquitin-like proteins"/>
    <property type="match status" value="1"/>
</dbReference>
<keyword evidence="1 5" id="KW-0808">Transferase</keyword>
<dbReference type="Pfam" id="PF00899">
    <property type="entry name" value="ThiF"/>
    <property type="match status" value="1"/>
</dbReference>
<feature type="domain" description="THIF-type NAD/FAD binding fold" evidence="4">
    <location>
        <begin position="11"/>
        <end position="245"/>
    </location>
</feature>
<dbReference type="InterPro" id="IPR000594">
    <property type="entry name" value="ThiF_NAD_FAD-bd"/>
</dbReference>
<protein>
    <submittedName>
        <fullName evidence="5">Molybdopterin-synthase adenylyltransferase</fullName>
        <ecNumber evidence="5">2.7.7.80</ecNumber>
    </submittedName>
</protein>
<sequence length="249" mass="25974">MSLTPKQVERYARHLVLKEIGGPGQQQLLQASVLIIGAGGLGAPVALYLAAAGVGTIGLLDHDHVSLANLQRQILFDTSDVGYTKTAMAARRLSALNPDPNVIALQQKLTAKNAIELLEPYDLIIDGTDNFPTRFLVNQSCHALGKTLISGAVGRFDGQVSVHQSTPKTACYQCLVPSAPPDAMSCEQVGIVGALTGIIGSIMALEAIKLISGTGDSLAGRLLIWDGLSATARTVDLPADPACPVCGVK</sequence>
<dbReference type="CDD" id="cd00757">
    <property type="entry name" value="ThiF_MoeB_HesA_family"/>
    <property type="match status" value="1"/>
</dbReference>
<dbReference type="AlphaFoldDB" id="A0A3B0RRJ4"/>
<dbReference type="GO" id="GO:0005524">
    <property type="term" value="F:ATP binding"/>
    <property type="evidence" value="ECO:0007669"/>
    <property type="project" value="UniProtKB-KW"/>
</dbReference>
<dbReference type="PANTHER" id="PTHR10953">
    <property type="entry name" value="UBIQUITIN-ACTIVATING ENZYME E1"/>
    <property type="match status" value="1"/>
</dbReference>
<dbReference type="GO" id="GO:0008146">
    <property type="term" value="F:sulfotransferase activity"/>
    <property type="evidence" value="ECO:0007669"/>
    <property type="project" value="TreeGrafter"/>
</dbReference>
<dbReference type="GO" id="GO:0061605">
    <property type="term" value="F:molybdopterin-synthase adenylyltransferase activity"/>
    <property type="evidence" value="ECO:0007669"/>
    <property type="project" value="UniProtKB-EC"/>
</dbReference>
<dbReference type="GO" id="GO:0008641">
    <property type="term" value="F:ubiquitin-like modifier activating enzyme activity"/>
    <property type="evidence" value="ECO:0007669"/>
    <property type="project" value="InterPro"/>
</dbReference>
<evidence type="ECO:0000256" key="1">
    <source>
        <dbReference type="ARBA" id="ARBA00022679"/>
    </source>
</evidence>
<organism evidence="5">
    <name type="scientific">hydrothermal vent metagenome</name>
    <dbReference type="NCBI Taxonomy" id="652676"/>
    <lineage>
        <taxon>unclassified sequences</taxon>
        <taxon>metagenomes</taxon>
        <taxon>ecological metagenomes</taxon>
    </lineage>
</organism>
<dbReference type="PANTHER" id="PTHR10953:SF102">
    <property type="entry name" value="ADENYLYLTRANSFERASE AND SULFURTRANSFERASE MOCS3"/>
    <property type="match status" value="1"/>
</dbReference>
<dbReference type="FunFam" id="3.40.50.720:FF:000033">
    <property type="entry name" value="Adenylyltransferase and sulfurtransferase MOCS3"/>
    <property type="match status" value="1"/>
</dbReference>
<keyword evidence="5" id="KW-0548">Nucleotidyltransferase</keyword>
<evidence type="ECO:0000256" key="3">
    <source>
        <dbReference type="ARBA" id="ARBA00022840"/>
    </source>
</evidence>
<evidence type="ECO:0000256" key="2">
    <source>
        <dbReference type="ARBA" id="ARBA00022741"/>
    </source>
</evidence>
<name>A0A3B0RRJ4_9ZZZZ</name>
<dbReference type="EMBL" id="UOEE01000178">
    <property type="protein sequence ID" value="VAV94172.1"/>
    <property type="molecule type" value="Genomic_DNA"/>
</dbReference>
<dbReference type="GO" id="GO:0004792">
    <property type="term" value="F:thiosulfate-cyanide sulfurtransferase activity"/>
    <property type="evidence" value="ECO:0007669"/>
    <property type="project" value="TreeGrafter"/>
</dbReference>
<accession>A0A3B0RRJ4</accession>
<dbReference type="Gene3D" id="3.40.50.720">
    <property type="entry name" value="NAD(P)-binding Rossmann-like Domain"/>
    <property type="match status" value="1"/>
</dbReference>
<dbReference type="EC" id="2.7.7.80" evidence="5"/>
<evidence type="ECO:0000313" key="5">
    <source>
        <dbReference type="EMBL" id="VAV94172.1"/>
    </source>
</evidence>
<gene>
    <name evidence="5" type="ORF">MNBD_ALPHA06-2291</name>
</gene>
<keyword evidence="2" id="KW-0547">Nucleotide-binding</keyword>
<dbReference type="InterPro" id="IPR045886">
    <property type="entry name" value="ThiF/MoeB/HesA"/>
</dbReference>